<reference evidence="8 9" key="1">
    <citation type="submission" date="2018-11" db="EMBL/GenBank/DDBJ databases">
        <authorList>
            <consortium name="Pathogen Informatics"/>
        </authorList>
    </citation>
    <scope>NUCLEOTIDE SEQUENCE [LARGE SCALE GENOMIC DNA]</scope>
</reference>
<dbReference type="Proteomes" id="UP000281553">
    <property type="component" value="Unassembled WGS sequence"/>
</dbReference>
<dbReference type="PANTHER" id="PTHR46641:SF2">
    <property type="entry name" value="FMRFAMIDE RECEPTOR"/>
    <property type="match status" value="1"/>
</dbReference>
<dbReference type="GO" id="GO:0004930">
    <property type="term" value="F:G protein-coupled receptor activity"/>
    <property type="evidence" value="ECO:0007669"/>
    <property type="project" value="InterPro"/>
</dbReference>
<dbReference type="Gene3D" id="1.20.1070.10">
    <property type="entry name" value="Rhodopsin 7-helix transmembrane proteins"/>
    <property type="match status" value="1"/>
</dbReference>
<dbReference type="PROSITE" id="PS50262">
    <property type="entry name" value="G_PROTEIN_RECEP_F1_2"/>
    <property type="match status" value="1"/>
</dbReference>
<dbReference type="AlphaFoldDB" id="A0A3P7MCS1"/>
<dbReference type="InterPro" id="IPR052954">
    <property type="entry name" value="GPCR-Ligand_Int"/>
</dbReference>
<gene>
    <name evidence="8" type="ORF">DILT_LOCUS11542</name>
</gene>
<dbReference type="GO" id="GO:0016020">
    <property type="term" value="C:membrane"/>
    <property type="evidence" value="ECO:0007669"/>
    <property type="project" value="UniProtKB-SubCell"/>
</dbReference>
<evidence type="ECO:0000256" key="3">
    <source>
        <dbReference type="ARBA" id="ARBA00022989"/>
    </source>
</evidence>
<evidence type="ECO:0000256" key="4">
    <source>
        <dbReference type="ARBA" id="ARBA00023136"/>
    </source>
</evidence>
<evidence type="ECO:0000313" key="8">
    <source>
        <dbReference type="EMBL" id="VDN15711.1"/>
    </source>
</evidence>
<evidence type="ECO:0000256" key="6">
    <source>
        <dbReference type="SAM" id="Phobius"/>
    </source>
</evidence>
<accession>A0A3P7MCS1</accession>
<organism evidence="8 9">
    <name type="scientific">Dibothriocephalus latus</name>
    <name type="common">Fish tapeworm</name>
    <name type="synonym">Diphyllobothrium latum</name>
    <dbReference type="NCBI Taxonomy" id="60516"/>
    <lineage>
        <taxon>Eukaryota</taxon>
        <taxon>Metazoa</taxon>
        <taxon>Spiralia</taxon>
        <taxon>Lophotrochozoa</taxon>
        <taxon>Platyhelminthes</taxon>
        <taxon>Cestoda</taxon>
        <taxon>Eucestoda</taxon>
        <taxon>Diphyllobothriidea</taxon>
        <taxon>Diphyllobothriidae</taxon>
        <taxon>Dibothriocephalus</taxon>
    </lineage>
</organism>
<keyword evidence="3 6" id="KW-1133">Transmembrane helix</keyword>
<feature type="transmembrane region" description="Helical" evidence="6">
    <location>
        <begin position="266"/>
        <end position="290"/>
    </location>
</feature>
<dbReference type="InterPro" id="IPR000276">
    <property type="entry name" value="GPCR_Rhodpsn"/>
</dbReference>
<sequence length="407" mass="46034">MTTNASANSNTSCLRTETWPAGLTNGDFIDLNRFIFLTVIGLPVCAVGVVTSALSIFLFCRDTTTPRTTRKLLVLTSLTDVHFLIFSMLYLQPLTFCKGGSICRPFYKSTGYILPIFSLVNILESLRNSLVVLIGVERFLIICFPVRSKVWWNGRLINRLIAACFGFSVLVRLPLICYLALENAGSEWSEVMAWLYQLHSCTDSVLVSLIPLIILIVCSLQIGRGLRRSDLFRQRQRQRQSVPIDGHKENTCSSPSVSRGVKLTRALLTGIITFTLFMLPLVPVSIIQIVSRYVFPSSCVYLVALHVCSYVAALGSQLNSTANFFVYIVYWGRYRRMLLRMLHCECLDRVQRLDNKLKLDIDLPRRFESVFVRHKSERKVSPLAQQVQWSLPDIPASVDLLHEGLQA</sequence>
<protein>
    <recommendedName>
        <fullName evidence="7">G-protein coupled receptors family 1 profile domain-containing protein</fullName>
    </recommendedName>
</protein>
<evidence type="ECO:0000313" key="9">
    <source>
        <dbReference type="Proteomes" id="UP000281553"/>
    </source>
</evidence>
<keyword evidence="2 6" id="KW-0812">Transmembrane</keyword>
<feature type="transmembrane region" description="Helical" evidence="6">
    <location>
        <begin position="205"/>
        <end position="226"/>
    </location>
</feature>
<evidence type="ECO:0000256" key="5">
    <source>
        <dbReference type="SAM" id="MobiDB-lite"/>
    </source>
</evidence>
<evidence type="ECO:0000259" key="7">
    <source>
        <dbReference type="PROSITE" id="PS50262"/>
    </source>
</evidence>
<dbReference type="SUPFAM" id="SSF81321">
    <property type="entry name" value="Family A G protein-coupled receptor-like"/>
    <property type="match status" value="1"/>
</dbReference>
<comment type="subcellular location">
    <subcellularLocation>
        <location evidence="1">Membrane</location>
    </subcellularLocation>
</comment>
<dbReference type="Pfam" id="PF00001">
    <property type="entry name" value="7tm_1"/>
    <property type="match status" value="1"/>
</dbReference>
<dbReference type="OrthoDB" id="6263067at2759"/>
<dbReference type="EMBL" id="UYRU01063362">
    <property type="protein sequence ID" value="VDN15711.1"/>
    <property type="molecule type" value="Genomic_DNA"/>
</dbReference>
<feature type="region of interest" description="Disordered" evidence="5">
    <location>
        <begin position="238"/>
        <end position="257"/>
    </location>
</feature>
<feature type="transmembrane region" description="Helical" evidence="6">
    <location>
        <begin position="112"/>
        <end position="136"/>
    </location>
</feature>
<keyword evidence="9" id="KW-1185">Reference proteome</keyword>
<feature type="domain" description="G-protein coupled receptors family 1 profile" evidence="7">
    <location>
        <begin position="51"/>
        <end position="327"/>
    </location>
</feature>
<evidence type="ECO:0000256" key="2">
    <source>
        <dbReference type="ARBA" id="ARBA00022692"/>
    </source>
</evidence>
<name>A0A3P7MCS1_DIBLA</name>
<dbReference type="PANTHER" id="PTHR46641">
    <property type="entry name" value="FMRFAMIDE RECEPTOR-RELATED"/>
    <property type="match status" value="1"/>
</dbReference>
<evidence type="ECO:0000256" key="1">
    <source>
        <dbReference type="ARBA" id="ARBA00004370"/>
    </source>
</evidence>
<proteinExistence type="predicted"/>
<feature type="transmembrane region" description="Helical" evidence="6">
    <location>
        <begin position="156"/>
        <end position="181"/>
    </location>
</feature>
<keyword evidence="4 6" id="KW-0472">Membrane</keyword>
<dbReference type="InterPro" id="IPR017452">
    <property type="entry name" value="GPCR_Rhodpsn_7TM"/>
</dbReference>
<feature type="transmembrane region" description="Helical" evidence="6">
    <location>
        <begin position="72"/>
        <end position="92"/>
    </location>
</feature>
<feature type="transmembrane region" description="Helical" evidence="6">
    <location>
        <begin position="310"/>
        <end position="331"/>
    </location>
</feature>
<feature type="transmembrane region" description="Helical" evidence="6">
    <location>
        <begin position="34"/>
        <end position="60"/>
    </location>
</feature>